<dbReference type="PRINTS" id="PR00344">
    <property type="entry name" value="BCTRLSENSOR"/>
</dbReference>
<comment type="subcellular location">
    <subcellularLocation>
        <location evidence="2">Cell membrane</location>
        <topology evidence="2">Multi-pass membrane protein</topology>
    </subcellularLocation>
</comment>
<feature type="transmembrane region" description="Helical" evidence="14">
    <location>
        <begin position="7"/>
        <end position="30"/>
    </location>
</feature>
<dbReference type="Gene3D" id="1.10.287.130">
    <property type="match status" value="1"/>
</dbReference>
<keyword evidence="13 14" id="KW-0472">Membrane</keyword>
<keyword evidence="10" id="KW-0067">ATP-binding</keyword>
<evidence type="ECO:0000256" key="1">
    <source>
        <dbReference type="ARBA" id="ARBA00000085"/>
    </source>
</evidence>
<keyword evidence="5" id="KW-0597">Phosphoprotein</keyword>
<keyword evidence="4" id="KW-1003">Cell membrane</keyword>
<protein>
    <recommendedName>
        <fullName evidence="3">histidine kinase</fullName>
        <ecNumber evidence="3">2.7.13.3</ecNumber>
    </recommendedName>
</protein>
<dbReference type="EMBL" id="LTDM01000004">
    <property type="protein sequence ID" value="OLS03655.1"/>
    <property type="molecule type" value="Genomic_DNA"/>
</dbReference>
<keyword evidence="11 14" id="KW-1133">Transmembrane helix</keyword>
<evidence type="ECO:0000256" key="11">
    <source>
        <dbReference type="ARBA" id="ARBA00022989"/>
    </source>
</evidence>
<dbReference type="PANTHER" id="PTHR45528">
    <property type="entry name" value="SENSOR HISTIDINE KINASE CPXA"/>
    <property type="match status" value="1"/>
</dbReference>
<feature type="transmembrane region" description="Helical" evidence="14">
    <location>
        <begin position="153"/>
        <end position="176"/>
    </location>
</feature>
<dbReference type="InterPro" id="IPR003660">
    <property type="entry name" value="HAMP_dom"/>
</dbReference>
<dbReference type="PROSITE" id="PS50109">
    <property type="entry name" value="HIS_KIN"/>
    <property type="match status" value="1"/>
</dbReference>
<evidence type="ECO:0000256" key="4">
    <source>
        <dbReference type="ARBA" id="ARBA00022475"/>
    </source>
</evidence>
<dbReference type="SUPFAM" id="SSF158472">
    <property type="entry name" value="HAMP domain-like"/>
    <property type="match status" value="1"/>
</dbReference>
<evidence type="ECO:0000259" key="15">
    <source>
        <dbReference type="PROSITE" id="PS50109"/>
    </source>
</evidence>
<dbReference type="AlphaFoldDB" id="A0A1U7M8P4"/>
<dbReference type="FunFam" id="3.30.565.10:FF:000006">
    <property type="entry name" value="Sensor histidine kinase WalK"/>
    <property type="match status" value="1"/>
</dbReference>
<keyword evidence="6 17" id="KW-0808">Transferase</keyword>
<comment type="catalytic activity">
    <reaction evidence="1">
        <text>ATP + protein L-histidine = ADP + protein N-phospho-L-histidine.</text>
        <dbReference type="EC" id="2.7.13.3"/>
    </reaction>
</comment>
<dbReference type="InterPro" id="IPR050398">
    <property type="entry name" value="HssS/ArlS-like"/>
</dbReference>
<dbReference type="Gene3D" id="3.30.565.10">
    <property type="entry name" value="Histidine kinase-like ATPase, C-terminal domain"/>
    <property type="match status" value="1"/>
</dbReference>
<dbReference type="RefSeq" id="WP_075724506.1">
    <property type="nucleotide sequence ID" value="NZ_LTDM01000004.1"/>
</dbReference>
<name>A0A1U7M8P4_TISCR</name>
<dbReference type="SUPFAM" id="SSF47384">
    <property type="entry name" value="Homodimeric domain of signal transducing histidine kinase"/>
    <property type="match status" value="1"/>
</dbReference>
<dbReference type="InterPro" id="IPR004358">
    <property type="entry name" value="Sig_transdc_His_kin-like_C"/>
</dbReference>
<evidence type="ECO:0000256" key="8">
    <source>
        <dbReference type="ARBA" id="ARBA00022741"/>
    </source>
</evidence>
<dbReference type="PROSITE" id="PS50885">
    <property type="entry name" value="HAMP"/>
    <property type="match status" value="1"/>
</dbReference>
<evidence type="ECO:0000256" key="5">
    <source>
        <dbReference type="ARBA" id="ARBA00022553"/>
    </source>
</evidence>
<dbReference type="InterPro" id="IPR003661">
    <property type="entry name" value="HisK_dim/P_dom"/>
</dbReference>
<keyword evidence="18" id="KW-1185">Reference proteome</keyword>
<evidence type="ECO:0000256" key="13">
    <source>
        <dbReference type="ARBA" id="ARBA00023136"/>
    </source>
</evidence>
<feature type="domain" description="HAMP" evidence="16">
    <location>
        <begin position="178"/>
        <end position="231"/>
    </location>
</feature>
<dbReference type="SMART" id="SM00387">
    <property type="entry name" value="HATPase_c"/>
    <property type="match status" value="1"/>
</dbReference>
<evidence type="ECO:0000259" key="16">
    <source>
        <dbReference type="PROSITE" id="PS50885"/>
    </source>
</evidence>
<dbReference type="PANTHER" id="PTHR45528:SF1">
    <property type="entry name" value="SENSOR HISTIDINE KINASE CPXA"/>
    <property type="match status" value="1"/>
</dbReference>
<evidence type="ECO:0000256" key="3">
    <source>
        <dbReference type="ARBA" id="ARBA00012438"/>
    </source>
</evidence>
<dbReference type="Proteomes" id="UP000186112">
    <property type="component" value="Unassembled WGS sequence"/>
</dbReference>
<gene>
    <name evidence="17" type="primary">baeS</name>
    <name evidence="17" type="ORF">TICRE_03510</name>
</gene>
<sequence length="451" mass="51839">MKLSKQMILSFVSLVIVSILIISSVSNIMINRSFKFYLTEEREDKFKRIYKEINTSYIDNDFKLDSMELKHLSLSNDIVITIKDLNGKTKYSSKRMGMGRMYGNMHNNSMQNNDNFIEKSYTLYNDNNPIAYLLIGYVDNAYLTDSANLFKNALFRSFIISGFITILIGLIISIILSKRLTKPLIMIKNTANEIKEGNLNASSNIDTDIKEIIELSNSINFLGKTLKNQEDIRKRYALDISHELRTPLTTLQTHLEAIIDGVWDPTKEHLEILMSETRRLKILIDNLKDSFTQEEYKVNLNKSTFNISTVVKDTIIAFLPIYNSKNYNIKYDIEDNIEVFMDKDKIKQIINNLLSNGVRYLGENGEVFIELKRSQTNLVLTIKDNGIGIKKENLPFIFDRFFRVDSSRNKETGGTGLGLSIVESIVKAHNGEINVESLENEFTKFTIVFPL</sequence>
<dbReference type="Gene3D" id="6.10.340.10">
    <property type="match status" value="1"/>
</dbReference>
<keyword evidence="7 14" id="KW-0812">Transmembrane</keyword>
<evidence type="ECO:0000256" key="6">
    <source>
        <dbReference type="ARBA" id="ARBA00022679"/>
    </source>
</evidence>
<dbReference type="CDD" id="cd00082">
    <property type="entry name" value="HisKA"/>
    <property type="match status" value="1"/>
</dbReference>
<dbReference type="InterPro" id="IPR005467">
    <property type="entry name" value="His_kinase_dom"/>
</dbReference>
<evidence type="ECO:0000313" key="17">
    <source>
        <dbReference type="EMBL" id="OLS03655.1"/>
    </source>
</evidence>
<proteinExistence type="predicted"/>
<evidence type="ECO:0000256" key="12">
    <source>
        <dbReference type="ARBA" id="ARBA00023012"/>
    </source>
</evidence>
<keyword evidence="9 17" id="KW-0418">Kinase</keyword>
<comment type="caution">
    <text evidence="17">The sequence shown here is derived from an EMBL/GenBank/DDBJ whole genome shotgun (WGS) entry which is preliminary data.</text>
</comment>
<keyword evidence="12" id="KW-0902">Two-component regulatory system</keyword>
<dbReference type="SMART" id="SM00388">
    <property type="entry name" value="HisKA"/>
    <property type="match status" value="1"/>
</dbReference>
<dbReference type="InterPro" id="IPR036890">
    <property type="entry name" value="HATPase_C_sf"/>
</dbReference>
<organism evidence="17 18">
    <name type="scientific">Tissierella creatinophila DSM 6911</name>
    <dbReference type="NCBI Taxonomy" id="1123403"/>
    <lineage>
        <taxon>Bacteria</taxon>
        <taxon>Bacillati</taxon>
        <taxon>Bacillota</taxon>
        <taxon>Tissierellia</taxon>
        <taxon>Tissierellales</taxon>
        <taxon>Tissierellaceae</taxon>
        <taxon>Tissierella</taxon>
    </lineage>
</organism>
<dbReference type="GO" id="GO:0005886">
    <property type="term" value="C:plasma membrane"/>
    <property type="evidence" value="ECO:0007669"/>
    <property type="project" value="UniProtKB-SubCell"/>
</dbReference>
<evidence type="ECO:0000256" key="14">
    <source>
        <dbReference type="SAM" id="Phobius"/>
    </source>
</evidence>
<accession>A0A1U7M8P4</accession>
<dbReference type="OrthoDB" id="9813151at2"/>
<dbReference type="GO" id="GO:0005524">
    <property type="term" value="F:ATP binding"/>
    <property type="evidence" value="ECO:0007669"/>
    <property type="project" value="UniProtKB-KW"/>
</dbReference>
<evidence type="ECO:0000256" key="7">
    <source>
        <dbReference type="ARBA" id="ARBA00022692"/>
    </source>
</evidence>
<keyword evidence="8" id="KW-0547">Nucleotide-binding</keyword>
<evidence type="ECO:0000256" key="2">
    <source>
        <dbReference type="ARBA" id="ARBA00004651"/>
    </source>
</evidence>
<dbReference type="Pfam" id="PF00512">
    <property type="entry name" value="HisKA"/>
    <property type="match status" value="1"/>
</dbReference>
<dbReference type="SUPFAM" id="SSF55874">
    <property type="entry name" value="ATPase domain of HSP90 chaperone/DNA topoisomerase II/histidine kinase"/>
    <property type="match status" value="1"/>
</dbReference>
<feature type="domain" description="Histidine kinase" evidence="15">
    <location>
        <begin position="239"/>
        <end position="451"/>
    </location>
</feature>
<reference evidence="17 18" key="1">
    <citation type="submission" date="2016-02" db="EMBL/GenBank/DDBJ databases">
        <title>Genome sequence of Tissierella creatinophila DSM 6911.</title>
        <authorList>
            <person name="Poehlein A."/>
            <person name="Daniel R."/>
        </authorList>
    </citation>
    <scope>NUCLEOTIDE SEQUENCE [LARGE SCALE GENOMIC DNA]</scope>
    <source>
        <strain evidence="17 18">DSM 6911</strain>
    </source>
</reference>
<dbReference type="InterPro" id="IPR036097">
    <property type="entry name" value="HisK_dim/P_sf"/>
</dbReference>
<evidence type="ECO:0000256" key="9">
    <source>
        <dbReference type="ARBA" id="ARBA00022777"/>
    </source>
</evidence>
<evidence type="ECO:0000313" key="18">
    <source>
        <dbReference type="Proteomes" id="UP000186112"/>
    </source>
</evidence>
<dbReference type="InterPro" id="IPR003594">
    <property type="entry name" value="HATPase_dom"/>
</dbReference>
<dbReference type="EC" id="2.7.13.3" evidence="3"/>
<evidence type="ECO:0000256" key="10">
    <source>
        <dbReference type="ARBA" id="ARBA00022840"/>
    </source>
</evidence>
<dbReference type="Pfam" id="PF02518">
    <property type="entry name" value="HATPase_c"/>
    <property type="match status" value="1"/>
</dbReference>
<dbReference type="GO" id="GO:0000155">
    <property type="term" value="F:phosphorelay sensor kinase activity"/>
    <property type="evidence" value="ECO:0007669"/>
    <property type="project" value="InterPro"/>
</dbReference>